<dbReference type="PANTHER" id="PTHR33799">
    <property type="entry name" value="PTS PERMEASE-RELATED-RELATED"/>
    <property type="match status" value="1"/>
</dbReference>
<dbReference type="PROSITE" id="PS51096">
    <property type="entry name" value="PTS_EIIA_TYPE_4"/>
    <property type="match status" value="1"/>
</dbReference>
<evidence type="ECO:0000256" key="6">
    <source>
        <dbReference type="ARBA" id="ARBA00022683"/>
    </source>
</evidence>
<dbReference type="GO" id="GO:0016020">
    <property type="term" value="C:membrane"/>
    <property type="evidence" value="ECO:0007669"/>
    <property type="project" value="InterPro"/>
</dbReference>
<evidence type="ECO:0000256" key="1">
    <source>
        <dbReference type="ARBA" id="ARBA00004496"/>
    </source>
</evidence>
<dbReference type="Proteomes" id="UP000182977">
    <property type="component" value="Chromosome I"/>
</dbReference>
<evidence type="ECO:0000256" key="7">
    <source>
        <dbReference type="ARBA" id="ARBA00022777"/>
    </source>
</evidence>
<evidence type="ECO:0000256" key="4">
    <source>
        <dbReference type="ARBA" id="ARBA00022597"/>
    </source>
</evidence>
<organism evidence="9 10">
    <name type="scientific">Jiangella alkaliphila</name>
    <dbReference type="NCBI Taxonomy" id="419479"/>
    <lineage>
        <taxon>Bacteria</taxon>
        <taxon>Bacillati</taxon>
        <taxon>Actinomycetota</taxon>
        <taxon>Actinomycetes</taxon>
        <taxon>Jiangellales</taxon>
        <taxon>Jiangellaceae</taxon>
        <taxon>Jiangella</taxon>
    </lineage>
</organism>
<dbReference type="AlphaFoldDB" id="A0A1H2JXL8"/>
<dbReference type="SUPFAM" id="SSF53062">
    <property type="entry name" value="PTS system fructose IIA component-like"/>
    <property type="match status" value="1"/>
</dbReference>
<feature type="domain" description="PTS EIIA type-4" evidence="8">
    <location>
        <begin position="1"/>
        <end position="126"/>
    </location>
</feature>
<evidence type="ECO:0000256" key="3">
    <source>
        <dbReference type="ARBA" id="ARBA00022490"/>
    </source>
</evidence>
<protein>
    <submittedName>
        <fullName evidence="9">PTS system, mannose-specific IIA component</fullName>
    </submittedName>
</protein>
<keyword evidence="4" id="KW-0762">Sugar transport</keyword>
<reference evidence="10" key="1">
    <citation type="submission" date="2016-10" db="EMBL/GenBank/DDBJ databases">
        <authorList>
            <person name="Varghese N."/>
            <person name="Submissions S."/>
        </authorList>
    </citation>
    <scope>NUCLEOTIDE SEQUENCE [LARGE SCALE GENOMIC DNA]</scope>
    <source>
        <strain evidence="10">DSM 45079</strain>
    </source>
</reference>
<accession>A0A1H2JXL8</accession>
<keyword evidence="2" id="KW-0813">Transport</keyword>
<evidence type="ECO:0000256" key="5">
    <source>
        <dbReference type="ARBA" id="ARBA00022679"/>
    </source>
</evidence>
<name>A0A1H2JXL8_9ACTN</name>
<evidence type="ECO:0000313" key="10">
    <source>
        <dbReference type="Proteomes" id="UP000182977"/>
    </source>
</evidence>
<keyword evidence="6" id="KW-0598">Phosphotransferase system</keyword>
<dbReference type="InterPro" id="IPR051471">
    <property type="entry name" value="Bacterial_PTS_sugar_comp"/>
</dbReference>
<evidence type="ECO:0000259" key="8">
    <source>
        <dbReference type="PROSITE" id="PS51096"/>
    </source>
</evidence>
<dbReference type="OrthoDB" id="3183705at2"/>
<dbReference type="InterPro" id="IPR036662">
    <property type="entry name" value="PTS_EIIA_man-typ_sf"/>
</dbReference>
<dbReference type="EMBL" id="LT629791">
    <property type="protein sequence ID" value="SDU60918.1"/>
    <property type="molecule type" value="Genomic_DNA"/>
</dbReference>
<dbReference type="RefSeq" id="WP_082155383.1">
    <property type="nucleotide sequence ID" value="NZ_LBMC01000013.1"/>
</dbReference>
<evidence type="ECO:0000313" key="9">
    <source>
        <dbReference type="EMBL" id="SDU60918.1"/>
    </source>
</evidence>
<dbReference type="InterPro" id="IPR004701">
    <property type="entry name" value="PTS_EIIA_man-typ"/>
</dbReference>
<dbReference type="InterPro" id="IPR033887">
    <property type="entry name" value="PTS_IIA_man"/>
</dbReference>
<dbReference type="GO" id="GO:0005737">
    <property type="term" value="C:cytoplasm"/>
    <property type="evidence" value="ECO:0007669"/>
    <property type="project" value="UniProtKB-SubCell"/>
</dbReference>
<dbReference type="CDD" id="cd00006">
    <property type="entry name" value="PTS_IIA_man"/>
    <property type="match status" value="1"/>
</dbReference>
<comment type="subcellular location">
    <subcellularLocation>
        <location evidence="1">Cytoplasm</location>
    </subcellularLocation>
</comment>
<evidence type="ECO:0000256" key="2">
    <source>
        <dbReference type="ARBA" id="ARBA00022448"/>
    </source>
</evidence>
<keyword evidence="7" id="KW-0418">Kinase</keyword>
<proteinExistence type="predicted"/>
<dbReference type="Gene3D" id="3.40.50.510">
    <property type="entry name" value="Phosphotransferase system, mannose-type IIA component"/>
    <property type="match status" value="1"/>
</dbReference>
<dbReference type="GO" id="GO:0009401">
    <property type="term" value="P:phosphoenolpyruvate-dependent sugar phosphotransferase system"/>
    <property type="evidence" value="ECO:0007669"/>
    <property type="project" value="UniProtKB-KW"/>
</dbReference>
<gene>
    <name evidence="9" type="ORF">SAMN04488563_3172</name>
</gene>
<dbReference type="GO" id="GO:0016301">
    <property type="term" value="F:kinase activity"/>
    <property type="evidence" value="ECO:0007669"/>
    <property type="project" value="UniProtKB-KW"/>
</dbReference>
<keyword evidence="5" id="KW-0808">Transferase</keyword>
<keyword evidence="3" id="KW-0963">Cytoplasm</keyword>
<sequence length="140" mass="13858">MTTIVVTGHGSFATSLVETARMIVGSTENVQAIDFPVGSGVEELTERVGAAIDRANPAGEPGRVLILADVLGGSPARVALTEAAAGRADVVTGANLPMLIDLALSAGAATAPELAARAVTAGQDGIRDAGTLVRPEGGVS</sequence>
<keyword evidence="10" id="KW-1185">Reference proteome</keyword>
<dbReference type="Pfam" id="PF03610">
    <property type="entry name" value="EIIA-man"/>
    <property type="match status" value="1"/>
</dbReference>
<dbReference type="STRING" id="419479.SAMN04488563_3172"/>
<dbReference type="PANTHER" id="PTHR33799:SF1">
    <property type="entry name" value="PTS SYSTEM MANNOSE-SPECIFIC EIIAB COMPONENT-RELATED"/>
    <property type="match status" value="1"/>
</dbReference>